<dbReference type="Proteomes" id="UP001589670">
    <property type="component" value="Unassembled WGS sequence"/>
</dbReference>
<sequence>MTAFRPRVPREDQQGHIPAHRLGLPQADRRRDGGDGDGVA</sequence>
<evidence type="ECO:0000313" key="3">
    <source>
        <dbReference type="Proteomes" id="UP001589670"/>
    </source>
</evidence>
<comment type="caution">
    <text evidence="2">The sequence shown here is derived from an EMBL/GenBank/DDBJ whole genome shotgun (WGS) entry which is preliminary data.</text>
</comment>
<gene>
    <name evidence="2" type="ORF">ACFFU4_15925</name>
</gene>
<reference evidence="2 3" key="1">
    <citation type="submission" date="2024-09" db="EMBL/GenBank/DDBJ databases">
        <authorList>
            <person name="Sun Q."/>
            <person name="Mori K."/>
        </authorList>
    </citation>
    <scope>NUCLEOTIDE SEQUENCE [LARGE SCALE GENOMIC DNA]</scope>
    <source>
        <strain evidence="2 3">CECT 9424</strain>
    </source>
</reference>
<accession>A0ABV5I3H8</accession>
<feature type="region of interest" description="Disordered" evidence="1">
    <location>
        <begin position="1"/>
        <end position="40"/>
    </location>
</feature>
<protein>
    <submittedName>
        <fullName evidence="2">Uncharacterized protein</fullName>
    </submittedName>
</protein>
<keyword evidence="3" id="KW-1185">Reference proteome</keyword>
<name>A0ABV5I3H8_9RHOB</name>
<evidence type="ECO:0000313" key="2">
    <source>
        <dbReference type="EMBL" id="MFB9151240.1"/>
    </source>
</evidence>
<proteinExistence type="predicted"/>
<organism evidence="2 3">
    <name type="scientific">Roseovarius ramblicola</name>
    <dbReference type="NCBI Taxonomy" id="2022336"/>
    <lineage>
        <taxon>Bacteria</taxon>
        <taxon>Pseudomonadati</taxon>
        <taxon>Pseudomonadota</taxon>
        <taxon>Alphaproteobacteria</taxon>
        <taxon>Rhodobacterales</taxon>
        <taxon>Roseobacteraceae</taxon>
        <taxon>Roseovarius</taxon>
    </lineage>
</organism>
<evidence type="ECO:0000256" key="1">
    <source>
        <dbReference type="SAM" id="MobiDB-lite"/>
    </source>
</evidence>
<dbReference type="EMBL" id="JBHMEC010000026">
    <property type="protein sequence ID" value="MFB9151240.1"/>
    <property type="molecule type" value="Genomic_DNA"/>
</dbReference>
<dbReference type="RefSeq" id="WP_377070816.1">
    <property type="nucleotide sequence ID" value="NZ_JBHMEC010000026.1"/>
</dbReference>